<dbReference type="Pfam" id="PF07883">
    <property type="entry name" value="Cupin_2"/>
    <property type="match status" value="1"/>
</dbReference>
<accession>A0A6L8LZY5</accession>
<dbReference type="Gene3D" id="2.60.120.10">
    <property type="entry name" value="Jelly Rolls"/>
    <property type="match status" value="1"/>
</dbReference>
<dbReference type="EMBL" id="WWEU01000002">
    <property type="protein sequence ID" value="MYM58839.1"/>
    <property type="molecule type" value="Genomic_DNA"/>
</dbReference>
<feature type="domain" description="Cupin type-2" evidence="1">
    <location>
        <begin position="46"/>
        <end position="111"/>
    </location>
</feature>
<dbReference type="InterPro" id="IPR014710">
    <property type="entry name" value="RmlC-like_jellyroll"/>
</dbReference>
<dbReference type="RefSeq" id="WP_160928089.1">
    <property type="nucleotide sequence ID" value="NZ_WWEU01000002.1"/>
</dbReference>
<dbReference type="InterPro" id="IPR053146">
    <property type="entry name" value="QDO-like"/>
</dbReference>
<sequence>MNKATNLEPKVIPAGMGKSVWLSGDVYTVKLDRSATKGRISFLDSSIPPGSGAPYHLHTDADEIIFVVTGQIKVTLNGKEHIAKEGDTIFIPKHTEHGFENTGLYAARLLFYFNPSGVEQFFLEAGIQAKPGVPPVEYTPELHKKAVSVGLKYHLEPAMSPSTRN</sequence>
<reference evidence="2 3" key="1">
    <citation type="submission" date="2020-01" db="EMBL/GenBank/DDBJ databases">
        <title>Draft Genome Sequence of Vibrio sp. strain OCN044, Isolated from a Healthy Coral at Palmyra Atoll.</title>
        <authorList>
            <person name="Videau P."/>
            <person name="Loughran R."/>
            <person name="Esquivel A."/>
            <person name="Deadmond M."/>
            <person name="Paddock B.E."/>
            <person name="Saw J.H."/>
            <person name="Ushijima B."/>
        </authorList>
    </citation>
    <scope>NUCLEOTIDE SEQUENCE [LARGE SCALE GENOMIC DNA]</scope>
    <source>
        <strain evidence="2 3">OCN044</strain>
    </source>
</reference>
<organism evidence="2 3">
    <name type="scientific">Vibrio tetraodonis subsp. pristinus</name>
    <dbReference type="NCBI Taxonomy" id="2695891"/>
    <lineage>
        <taxon>Bacteria</taxon>
        <taxon>Pseudomonadati</taxon>
        <taxon>Pseudomonadota</taxon>
        <taxon>Gammaproteobacteria</taxon>
        <taxon>Vibrionales</taxon>
        <taxon>Vibrionaceae</taxon>
        <taxon>Vibrio</taxon>
    </lineage>
</organism>
<dbReference type="Proteomes" id="UP000478571">
    <property type="component" value="Unassembled WGS sequence"/>
</dbReference>
<evidence type="ECO:0000313" key="3">
    <source>
        <dbReference type="Proteomes" id="UP000478571"/>
    </source>
</evidence>
<dbReference type="InterPro" id="IPR013096">
    <property type="entry name" value="Cupin_2"/>
</dbReference>
<protein>
    <submittedName>
        <fullName evidence="2">Cupin domain-containing protein</fullName>
    </submittedName>
</protein>
<evidence type="ECO:0000313" key="2">
    <source>
        <dbReference type="EMBL" id="MYM58839.1"/>
    </source>
</evidence>
<proteinExistence type="predicted"/>
<dbReference type="AlphaFoldDB" id="A0A6L8LZY5"/>
<dbReference type="PANTHER" id="PTHR36440">
    <property type="entry name" value="PUTATIVE (AFU_ORTHOLOGUE AFUA_8G07350)-RELATED"/>
    <property type="match status" value="1"/>
</dbReference>
<dbReference type="SUPFAM" id="SSF51182">
    <property type="entry name" value="RmlC-like cupins"/>
    <property type="match status" value="1"/>
</dbReference>
<dbReference type="PANTHER" id="PTHR36440:SF1">
    <property type="entry name" value="PUTATIVE (AFU_ORTHOLOGUE AFUA_8G07350)-RELATED"/>
    <property type="match status" value="1"/>
</dbReference>
<gene>
    <name evidence="2" type="ORF">GTG28_06350</name>
</gene>
<name>A0A6L8LZY5_9VIBR</name>
<keyword evidence="3" id="KW-1185">Reference proteome</keyword>
<dbReference type="InterPro" id="IPR011051">
    <property type="entry name" value="RmlC_Cupin_sf"/>
</dbReference>
<comment type="caution">
    <text evidence="2">The sequence shown here is derived from an EMBL/GenBank/DDBJ whole genome shotgun (WGS) entry which is preliminary data.</text>
</comment>
<evidence type="ECO:0000259" key="1">
    <source>
        <dbReference type="Pfam" id="PF07883"/>
    </source>
</evidence>